<reference evidence="2" key="2">
    <citation type="submission" date="2021-03" db="UniProtKB">
        <authorList>
            <consortium name="EnsemblPlants"/>
        </authorList>
    </citation>
    <scope>IDENTIFICATION</scope>
</reference>
<dbReference type="AlphaFoldDB" id="A0A803QGK6"/>
<evidence type="ECO:0000313" key="3">
    <source>
        <dbReference type="Proteomes" id="UP000596661"/>
    </source>
</evidence>
<dbReference type="Proteomes" id="UP000596661">
    <property type="component" value="Chromosome 9"/>
</dbReference>
<dbReference type="Gramene" id="evm.model.09.540">
    <property type="protein sequence ID" value="cds.evm.model.09.540"/>
    <property type="gene ID" value="evm.TU.09.540"/>
</dbReference>
<sequence length="94" mass="11128">MENFERPAKDAKLEVVQKLTSKYLALERRVEREKYEQEKAKREKDKKEKRNSPSDKYARTTRDVSVAAEKDLKVYLVVANVKLEEVEDNVELKQ</sequence>
<name>A0A803QGK6_CANSA</name>
<protein>
    <submittedName>
        <fullName evidence="2">Uncharacterized protein</fullName>
    </submittedName>
</protein>
<evidence type="ECO:0000313" key="2">
    <source>
        <dbReference type="EnsemblPlants" id="cds.evm.model.09.540"/>
    </source>
</evidence>
<dbReference type="EMBL" id="UZAU01000734">
    <property type="status" value="NOT_ANNOTATED_CDS"/>
    <property type="molecule type" value="Genomic_DNA"/>
</dbReference>
<reference evidence="2" key="1">
    <citation type="submission" date="2018-11" db="EMBL/GenBank/DDBJ databases">
        <authorList>
            <person name="Grassa J C."/>
        </authorList>
    </citation>
    <scope>NUCLEOTIDE SEQUENCE [LARGE SCALE GENOMIC DNA]</scope>
</reference>
<keyword evidence="3" id="KW-1185">Reference proteome</keyword>
<accession>A0A803QGK6</accession>
<dbReference type="EnsemblPlants" id="evm.model.09.540">
    <property type="protein sequence ID" value="cds.evm.model.09.540"/>
    <property type="gene ID" value="evm.TU.09.540"/>
</dbReference>
<organism evidence="2 3">
    <name type="scientific">Cannabis sativa</name>
    <name type="common">Hemp</name>
    <name type="synonym">Marijuana</name>
    <dbReference type="NCBI Taxonomy" id="3483"/>
    <lineage>
        <taxon>Eukaryota</taxon>
        <taxon>Viridiplantae</taxon>
        <taxon>Streptophyta</taxon>
        <taxon>Embryophyta</taxon>
        <taxon>Tracheophyta</taxon>
        <taxon>Spermatophyta</taxon>
        <taxon>Magnoliopsida</taxon>
        <taxon>eudicotyledons</taxon>
        <taxon>Gunneridae</taxon>
        <taxon>Pentapetalae</taxon>
        <taxon>rosids</taxon>
        <taxon>fabids</taxon>
        <taxon>Rosales</taxon>
        <taxon>Cannabaceae</taxon>
        <taxon>Cannabis</taxon>
    </lineage>
</organism>
<feature type="region of interest" description="Disordered" evidence="1">
    <location>
        <begin position="33"/>
        <end position="62"/>
    </location>
</feature>
<proteinExistence type="predicted"/>
<evidence type="ECO:0000256" key="1">
    <source>
        <dbReference type="SAM" id="MobiDB-lite"/>
    </source>
</evidence>